<dbReference type="AlphaFoldDB" id="A0A4Z2GV73"/>
<reference evidence="2 3" key="1">
    <citation type="submission" date="2019-03" db="EMBL/GenBank/DDBJ databases">
        <title>First draft genome of Liparis tanakae, snailfish: a comprehensive survey of snailfish specific genes.</title>
        <authorList>
            <person name="Kim W."/>
            <person name="Song I."/>
            <person name="Jeong J.-H."/>
            <person name="Kim D."/>
            <person name="Kim S."/>
            <person name="Ryu S."/>
            <person name="Song J.Y."/>
            <person name="Lee S.K."/>
        </authorList>
    </citation>
    <scope>NUCLEOTIDE SEQUENCE [LARGE SCALE GENOMIC DNA]</scope>
    <source>
        <tissue evidence="2">Muscle</tissue>
    </source>
</reference>
<comment type="caution">
    <text evidence="2">The sequence shown here is derived from an EMBL/GenBank/DDBJ whole genome shotgun (WGS) entry which is preliminary data.</text>
</comment>
<dbReference type="Proteomes" id="UP000314294">
    <property type="component" value="Unassembled WGS sequence"/>
</dbReference>
<evidence type="ECO:0000313" key="2">
    <source>
        <dbReference type="EMBL" id="TNN57448.1"/>
    </source>
</evidence>
<evidence type="ECO:0000313" key="3">
    <source>
        <dbReference type="Proteomes" id="UP000314294"/>
    </source>
</evidence>
<gene>
    <name evidence="2" type="ORF">EYF80_032356</name>
</gene>
<organism evidence="2 3">
    <name type="scientific">Liparis tanakae</name>
    <name type="common">Tanaka's snailfish</name>
    <dbReference type="NCBI Taxonomy" id="230148"/>
    <lineage>
        <taxon>Eukaryota</taxon>
        <taxon>Metazoa</taxon>
        <taxon>Chordata</taxon>
        <taxon>Craniata</taxon>
        <taxon>Vertebrata</taxon>
        <taxon>Euteleostomi</taxon>
        <taxon>Actinopterygii</taxon>
        <taxon>Neopterygii</taxon>
        <taxon>Teleostei</taxon>
        <taxon>Neoteleostei</taxon>
        <taxon>Acanthomorphata</taxon>
        <taxon>Eupercaria</taxon>
        <taxon>Perciformes</taxon>
        <taxon>Cottioidei</taxon>
        <taxon>Cottales</taxon>
        <taxon>Liparidae</taxon>
        <taxon>Liparis</taxon>
    </lineage>
</organism>
<accession>A0A4Z2GV73</accession>
<protein>
    <submittedName>
        <fullName evidence="2">Uncharacterized protein</fullName>
    </submittedName>
</protein>
<feature type="region of interest" description="Disordered" evidence="1">
    <location>
        <begin position="81"/>
        <end position="141"/>
    </location>
</feature>
<feature type="region of interest" description="Disordered" evidence="1">
    <location>
        <begin position="1"/>
        <end position="37"/>
    </location>
</feature>
<dbReference type="EMBL" id="SRLO01000405">
    <property type="protein sequence ID" value="TNN57448.1"/>
    <property type="molecule type" value="Genomic_DNA"/>
</dbReference>
<name>A0A4Z2GV73_9TELE</name>
<feature type="compositionally biased region" description="Basic and acidic residues" evidence="1">
    <location>
        <begin position="1"/>
        <end position="20"/>
    </location>
</feature>
<sequence length="141" mass="16300">MYRDDADDVITRRETMRLSEKEEEEEEASKRRDAVGSRAVKVLHKQTEGSKAVIVRGEEFSKRAAEDWRERDGWREAFFTSRGDVTSDQRKQPPRTTTGLRVKDAHSLTLDSSGADRASRAEDKMERLRSQQMEREVNAIN</sequence>
<proteinExistence type="predicted"/>
<feature type="compositionally biased region" description="Basic and acidic residues" evidence="1">
    <location>
        <begin position="117"/>
        <end position="141"/>
    </location>
</feature>
<keyword evidence="3" id="KW-1185">Reference proteome</keyword>
<evidence type="ECO:0000256" key="1">
    <source>
        <dbReference type="SAM" id="MobiDB-lite"/>
    </source>
</evidence>